<accession>A0A1I8FG69</accession>
<feature type="region of interest" description="Disordered" evidence="1">
    <location>
        <begin position="180"/>
        <end position="286"/>
    </location>
</feature>
<feature type="compositionally biased region" description="Polar residues" evidence="1">
    <location>
        <begin position="219"/>
        <end position="228"/>
    </location>
</feature>
<dbReference type="AlphaFoldDB" id="A0A1I8FG69"/>
<feature type="compositionally biased region" description="Basic and acidic residues" evidence="1">
    <location>
        <begin position="229"/>
        <end position="238"/>
    </location>
</feature>
<keyword evidence="2" id="KW-1185">Reference proteome</keyword>
<evidence type="ECO:0000313" key="2">
    <source>
        <dbReference type="Proteomes" id="UP000095280"/>
    </source>
</evidence>
<dbReference type="Proteomes" id="UP000095280">
    <property type="component" value="Unplaced"/>
</dbReference>
<evidence type="ECO:0000313" key="3">
    <source>
        <dbReference type="WBParaSite" id="maker-unitig_33636-snap-gene-0.2-mRNA-1"/>
    </source>
</evidence>
<proteinExistence type="predicted"/>
<organism evidence="2 3">
    <name type="scientific">Macrostomum lignano</name>
    <dbReference type="NCBI Taxonomy" id="282301"/>
    <lineage>
        <taxon>Eukaryota</taxon>
        <taxon>Metazoa</taxon>
        <taxon>Spiralia</taxon>
        <taxon>Lophotrochozoa</taxon>
        <taxon>Platyhelminthes</taxon>
        <taxon>Rhabditophora</taxon>
        <taxon>Macrostomorpha</taxon>
        <taxon>Macrostomida</taxon>
        <taxon>Macrostomidae</taxon>
        <taxon>Macrostomum</taxon>
    </lineage>
</organism>
<protein>
    <submittedName>
        <fullName evidence="3">Velvet domain-containing protein</fullName>
    </submittedName>
</protein>
<sequence length="286" mass="30703">SAPRSLWATRLYWGPQQHLREHAAARPDAPAAQQSRSSRIQFRRATARDNDEACSTAVSARLRSADCRSHPAPHSVHIQQPVYDNGQLTVRMLILGCLSQRGDALQGAVAAAVCIDSAAATAKLFQMTVVAETRLLPADSAAVQLPLFRPLIPMDSPASKAALRNITRCFRTPSCDEVKLASGSPPPEQCPAALETQLPEPPGRIQLPGHLDSGASAGRTASDSSTSHRVVEVEERRSAATASSGGPVLEERSASPATWPPQLVAEGRRRLRQDRRLRQAPSLQAS</sequence>
<dbReference type="WBParaSite" id="maker-unitig_33636-snap-gene-0.2-mRNA-1">
    <property type="protein sequence ID" value="maker-unitig_33636-snap-gene-0.2-mRNA-1"/>
    <property type="gene ID" value="maker-unitig_33636-snap-gene-0.2"/>
</dbReference>
<name>A0A1I8FG69_9PLAT</name>
<reference evidence="3" key="1">
    <citation type="submission" date="2016-11" db="UniProtKB">
        <authorList>
            <consortium name="WormBaseParasite"/>
        </authorList>
    </citation>
    <scope>IDENTIFICATION</scope>
</reference>
<evidence type="ECO:0000256" key="1">
    <source>
        <dbReference type="SAM" id="MobiDB-lite"/>
    </source>
</evidence>